<accession>R7SYA0</accession>
<dbReference type="Proteomes" id="UP000053319">
    <property type="component" value="Unassembled WGS sequence"/>
</dbReference>
<evidence type="ECO:0000256" key="1">
    <source>
        <dbReference type="SAM" id="MobiDB-lite"/>
    </source>
</evidence>
<reference evidence="3 4" key="1">
    <citation type="journal article" date="2012" name="Science">
        <title>The Paleozoic origin of enzymatic lignin decomposition reconstructed from 31 fungal genomes.</title>
        <authorList>
            <person name="Floudas D."/>
            <person name="Binder M."/>
            <person name="Riley R."/>
            <person name="Barry K."/>
            <person name="Blanchette R.A."/>
            <person name="Henrissat B."/>
            <person name="Martinez A.T."/>
            <person name="Otillar R."/>
            <person name="Spatafora J.W."/>
            <person name="Yadav J.S."/>
            <person name="Aerts A."/>
            <person name="Benoit I."/>
            <person name="Boyd A."/>
            <person name="Carlson A."/>
            <person name="Copeland A."/>
            <person name="Coutinho P.M."/>
            <person name="de Vries R.P."/>
            <person name="Ferreira P."/>
            <person name="Findley K."/>
            <person name="Foster B."/>
            <person name="Gaskell J."/>
            <person name="Glotzer D."/>
            <person name="Gorecki P."/>
            <person name="Heitman J."/>
            <person name="Hesse C."/>
            <person name="Hori C."/>
            <person name="Igarashi K."/>
            <person name="Jurgens J.A."/>
            <person name="Kallen N."/>
            <person name="Kersten P."/>
            <person name="Kohler A."/>
            <person name="Kuees U."/>
            <person name="Kumar T.K.A."/>
            <person name="Kuo A."/>
            <person name="LaButti K."/>
            <person name="Larrondo L.F."/>
            <person name="Lindquist E."/>
            <person name="Ling A."/>
            <person name="Lombard V."/>
            <person name="Lucas S."/>
            <person name="Lundell T."/>
            <person name="Martin R."/>
            <person name="McLaughlin D.J."/>
            <person name="Morgenstern I."/>
            <person name="Morin E."/>
            <person name="Murat C."/>
            <person name="Nagy L.G."/>
            <person name="Nolan M."/>
            <person name="Ohm R.A."/>
            <person name="Patyshakuliyeva A."/>
            <person name="Rokas A."/>
            <person name="Ruiz-Duenas F.J."/>
            <person name="Sabat G."/>
            <person name="Salamov A."/>
            <person name="Samejima M."/>
            <person name="Schmutz J."/>
            <person name="Slot J.C."/>
            <person name="St John F."/>
            <person name="Stenlid J."/>
            <person name="Sun H."/>
            <person name="Sun S."/>
            <person name="Syed K."/>
            <person name="Tsang A."/>
            <person name="Wiebenga A."/>
            <person name="Young D."/>
            <person name="Pisabarro A."/>
            <person name="Eastwood D.C."/>
            <person name="Martin F."/>
            <person name="Cullen D."/>
            <person name="Grigoriev I.V."/>
            <person name="Hibbett D.S."/>
        </authorList>
    </citation>
    <scope>NUCLEOTIDE SEQUENCE [LARGE SCALE GENOMIC DNA]</scope>
    <source>
        <strain evidence="3 4">LYAD-421 SS1</strain>
    </source>
</reference>
<gene>
    <name evidence="3" type="ORF">DICSQDRAFT_170487</name>
</gene>
<evidence type="ECO:0000256" key="2">
    <source>
        <dbReference type="SAM" id="Phobius"/>
    </source>
</evidence>
<feature type="region of interest" description="Disordered" evidence="1">
    <location>
        <begin position="124"/>
        <end position="169"/>
    </location>
</feature>
<dbReference type="OrthoDB" id="2757482at2759"/>
<keyword evidence="2" id="KW-0472">Membrane</keyword>
<dbReference type="EMBL" id="JH719412">
    <property type="protein sequence ID" value="EJF60943.1"/>
    <property type="molecule type" value="Genomic_DNA"/>
</dbReference>
<keyword evidence="2" id="KW-0812">Transmembrane</keyword>
<name>R7SYA0_DICSQ</name>
<sequence>MAPVSICVADRPKPVTSLALPSPPHSSIPAAVGGVIFGVMFIALIAFAFYYANVCQYESNTSTPGHRGDFFRNMRSAVSFQPTAPILPLSVRTDAILRTLNFHTAPRTPTPRDSRTGYTIPPPYEHPPSYETSISDHGGSVASPISPFTQCPAPSEHLVMESAAGPATS</sequence>
<dbReference type="HOGENOM" id="CLU_1578486_0_0_1"/>
<dbReference type="GeneID" id="18839161"/>
<organism evidence="3 4">
    <name type="scientific">Dichomitus squalens (strain LYAD-421)</name>
    <name type="common">Western red white-rot fungus</name>
    <dbReference type="NCBI Taxonomy" id="732165"/>
    <lineage>
        <taxon>Eukaryota</taxon>
        <taxon>Fungi</taxon>
        <taxon>Dikarya</taxon>
        <taxon>Basidiomycota</taxon>
        <taxon>Agaricomycotina</taxon>
        <taxon>Agaricomycetes</taxon>
        <taxon>Polyporales</taxon>
        <taxon>Polyporaceae</taxon>
        <taxon>Dichomitus</taxon>
    </lineage>
</organism>
<dbReference type="RefSeq" id="XP_007366163.1">
    <property type="nucleotide sequence ID" value="XM_007366101.1"/>
</dbReference>
<dbReference type="AlphaFoldDB" id="R7SYA0"/>
<protein>
    <submittedName>
        <fullName evidence="3">Uncharacterized protein</fullName>
    </submittedName>
</protein>
<feature type="transmembrane region" description="Helical" evidence="2">
    <location>
        <begin position="28"/>
        <end position="52"/>
    </location>
</feature>
<dbReference type="KEGG" id="dsq:DICSQDRAFT_170487"/>
<keyword evidence="2" id="KW-1133">Transmembrane helix</keyword>
<evidence type="ECO:0000313" key="4">
    <source>
        <dbReference type="Proteomes" id="UP000053319"/>
    </source>
</evidence>
<evidence type="ECO:0000313" key="3">
    <source>
        <dbReference type="EMBL" id="EJF60943.1"/>
    </source>
</evidence>
<proteinExistence type="predicted"/>
<dbReference type="CDD" id="cd12087">
    <property type="entry name" value="TM_EGFR-like"/>
    <property type="match status" value="1"/>
</dbReference>